<dbReference type="OrthoDB" id="9803312at2"/>
<proteinExistence type="predicted"/>
<gene>
    <name evidence="1" type="ORF">E8M01_19745</name>
</gene>
<dbReference type="InterPro" id="IPR035936">
    <property type="entry name" value="BB2672"/>
</dbReference>
<dbReference type="Proteomes" id="UP000298781">
    <property type="component" value="Chromosome"/>
</dbReference>
<reference evidence="1 2" key="1">
    <citation type="submission" date="2019-04" db="EMBL/GenBank/DDBJ databases">
        <title>Phreatobacter aquaticus sp. nov.</title>
        <authorList>
            <person name="Choi A."/>
        </authorList>
    </citation>
    <scope>NUCLEOTIDE SEQUENCE [LARGE SCALE GENOMIC DNA]</scope>
    <source>
        <strain evidence="1 2">KCTC 52518</strain>
    </source>
</reference>
<dbReference type="SUPFAM" id="SSF160519">
    <property type="entry name" value="BB2672-like"/>
    <property type="match status" value="1"/>
</dbReference>
<dbReference type="KEGG" id="pstg:E8M01_19745"/>
<keyword evidence="2" id="KW-1185">Reference proteome</keyword>
<dbReference type="Gene3D" id="3.30.1330.110">
    <property type="entry name" value="BB2672"/>
    <property type="match status" value="1"/>
</dbReference>
<organism evidence="1 2">
    <name type="scientific">Phreatobacter stygius</name>
    <dbReference type="NCBI Taxonomy" id="1940610"/>
    <lineage>
        <taxon>Bacteria</taxon>
        <taxon>Pseudomonadati</taxon>
        <taxon>Pseudomonadota</taxon>
        <taxon>Alphaproteobacteria</taxon>
        <taxon>Hyphomicrobiales</taxon>
        <taxon>Phreatobacteraceae</taxon>
        <taxon>Phreatobacter</taxon>
    </lineage>
</organism>
<sequence>MPLTIRKICAFQEEILIDQRPLARPFRHVIVAAVIKNPWAGMGFVQDLKPIVAEVAPQLGEILAGQAVAIMGGGDQVQAFGKAAAVGLAGEYEHANAVIHTVLFGDPCRRAINGSAWMVGNQKVAPAGVTLELPMAHKDDAKNQNYYHTIPIFIPDAPLADEIVVAVGMASGTRPSARL</sequence>
<name>A0A4D7AY87_9HYPH</name>
<dbReference type="AlphaFoldDB" id="A0A4D7AY87"/>
<protein>
    <submittedName>
        <fullName evidence="1">Amino acid synthesis family protein</fullName>
    </submittedName>
</protein>
<evidence type="ECO:0000313" key="1">
    <source>
        <dbReference type="EMBL" id="QCI66249.1"/>
    </source>
</evidence>
<dbReference type="Pfam" id="PF06684">
    <property type="entry name" value="AA_synth"/>
    <property type="match status" value="1"/>
</dbReference>
<dbReference type="EMBL" id="CP039690">
    <property type="protein sequence ID" value="QCI66249.1"/>
    <property type="molecule type" value="Genomic_DNA"/>
</dbReference>
<evidence type="ECO:0000313" key="2">
    <source>
        <dbReference type="Proteomes" id="UP000298781"/>
    </source>
</evidence>
<dbReference type="RefSeq" id="WP_136961693.1">
    <property type="nucleotide sequence ID" value="NZ_CP039690.1"/>
</dbReference>
<dbReference type="InterPro" id="IPR009569">
    <property type="entry name" value="AA_synth_put"/>
</dbReference>
<accession>A0A4D7AY87</accession>